<dbReference type="InterPro" id="IPR036056">
    <property type="entry name" value="Fibrinogen-like_C"/>
</dbReference>
<name>K1RH01_MAGGI</name>
<dbReference type="Gene3D" id="3.90.215.10">
    <property type="entry name" value="Gamma Fibrinogen, chain A, domain 1"/>
    <property type="match status" value="1"/>
</dbReference>
<dbReference type="AlphaFoldDB" id="K1RH01"/>
<protein>
    <submittedName>
        <fullName evidence="1">Angiopoietin-1</fullName>
    </submittedName>
</protein>
<dbReference type="GO" id="GO:0005615">
    <property type="term" value="C:extracellular space"/>
    <property type="evidence" value="ECO:0007669"/>
    <property type="project" value="TreeGrafter"/>
</dbReference>
<dbReference type="NCBIfam" id="NF040941">
    <property type="entry name" value="GGGWT_bact"/>
    <property type="match status" value="1"/>
</dbReference>
<dbReference type="FunCoup" id="K1RH01">
    <property type="interactions" value="55"/>
</dbReference>
<dbReference type="Pfam" id="PF00147">
    <property type="entry name" value="Fibrinogen_C"/>
    <property type="match status" value="1"/>
</dbReference>
<dbReference type="HOGENOM" id="CLU_038628_6_0_1"/>
<dbReference type="InterPro" id="IPR014716">
    <property type="entry name" value="Fibrinogen_a/b/g_C_1"/>
</dbReference>
<reference evidence="1" key="1">
    <citation type="journal article" date="2012" name="Nature">
        <title>The oyster genome reveals stress adaptation and complexity of shell formation.</title>
        <authorList>
            <person name="Zhang G."/>
            <person name="Fang X."/>
            <person name="Guo X."/>
            <person name="Li L."/>
            <person name="Luo R."/>
            <person name="Xu F."/>
            <person name="Yang P."/>
            <person name="Zhang L."/>
            <person name="Wang X."/>
            <person name="Qi H."/>
            <person name="Xiong Z."/>
            <person name="Que H."/>
            <person name="Xie Y."/>
            <person name="Holland P.W."/>
            <person name="Paps J."/>
            <person name="Zhu Y."/>
            <person name="Wu F."/>
            <person name="Chen Y."/>
            <person name="Wang J."/>
            <person name="Peng C."/>
            <person name="Meng J."/>
            <person name="Yang L."/>
            <person name="Liu J."/>
            <person name="Wen B."/>
            <person name="Zhang N."/>
            <person name="Huang Z."/>
            <person name="Zhu Q."/>
            <person name="Feng Y."/>
            <person name="Mount A."/>
            <person name="Hedgecock D."/>
            <person name="Xu Z."/>
            <person name="Liu Y."/>
            <person name="Domazet-Loso T."/>
            <person name="Du Y."/>
            <person name="Sun X."/>
            <person name="Zhang S."/>
            <person name="Liu B."/>
            <person name="Cheng P."/>
            <person name="Jiang X."/>
            <person name="Li J."/>
            <person name="Fan D."/>
            <person name="Wang W."/>
            <person name="Fu W."/>
            <person name="Wang T."/>
            <person name="Wang B."/>
            <person name="Zhang J."/>
            <person name="Peng Z."/>
            <person name="Li Y."/>
            <person name="Li N."/>
            <person name="Wang J."/>
            <person name="Chen M."/>
            <person name="He Y."/>
            <person name="Tan F."/>
            <person name="Song X."/>
            <person name="Zheng Q."/>
            <person name="Huang R."/>
            <person name="Yang H."/>
            <person name="Du X."/>
            <person name="Chen L."/>
            <person name="Yang M."/>
            <person name="Gaffney P.M."/>
            <person name="Wang S."/>
            <person name="Luo L."/>
            <person name="She Z."/>
            <person name="Ming Y."/>
            <person name="Huang W."/>
            <person name="Zhang S."/>
            <person name="Huang B."/>
            <person name="Zhang Y."/>
            <person name="Qu T."/>
            <person name="Ni P."/>
            <person name="Miao G."/>
            <person name="Wang J."/>
            <person name="Wang Q."/>
            <person name="Steinberg C.E."/>
            <person name="Wang H."/>
            <person name="Li N."/>
            <person name="Qian L."/>
            <person name="Zhang G."/>
            <person name="Li Y."/>
            <person name="Yang H."/>
            <person name="Liu X."/>
            <person name="Wang J."/>
            <person name="Yin Y."/>
            <person name="Wang J."/>
        </authorList>
    </citation>
    <scope>NUCLEOTIDE SEQUENCE [LARGE SCALE GENOMIC DNA]</scope>
    <source>
        <strain evidence="1">05x7-T-G4-1.051#20</strain>
    </source>
</reference>
<evidence type="ECO:0000313" key="1">
    <source>
        <dbReference type="EMBL" id="EKC43039.1"/>
    </source>
</evidence>
<dbReference type="InterPro" id="IPR050373">
    <property type="entry name" value="Fibrinogen_C-term_domain"/>
</dbReference>
<dbReference type="CDD" id="cd00087">
    <property type="entry name" value="FReD"/>
    <property type="match status" value="1"/>
</dbReference>
<dbReference type="SUPFAM" id="SSF56496">
    <property type="entry name" value="Fibrinogen C-terminal domain-like"/>
    <property type="match status" value="1"/>
</dbReference>
<dbReference type="EMBL" id="JH816405">
    <property type="protein sequence ID" value="EKC43039.1"/>
    <property type="molecule type" value="Genomic_DNA"/>
</dbReference>
<dbReference type="InParanoid" id="K1RH01"/>
<dbReference type="SMART" id="SM00186">
    <property type="entry name" value="FBG"/>
    <property type="match status" value="1"/>
</dbReference>
<accession>K1RH01</accession>
<dbReference type="PANTHER" id="PTHR19143">
    <property type="entry name" value="FIBRINOGEN/TENASCIN/ANGIOPOEITIN"/>
    <property type="match status" value="1"/>
</dbReference>
<organism evidence="1">
    <name type="scientific">Magallana gigas</name>
    <name type="common">Pacific oyster</name>
    <name type="synonym">Crassostrea gigas</name>
    <dbReference type="NCBI Taxonomy" id="29159"/>
    <lineage>
        <taxon>Eukaryota</taxon>
        <taxon>Metazoa</taxon>
        <taxon>Spiralia</taxon>
        <taxon>Lophotrochozoa</taxon>
        <taxon>Mollusca</taxon>
        <taxon>Bivalvia</taxon>
        <taxon>Autobranchia</taxon>
        <taxon>Pteriomorphia</taxon>
        <taxon>Ostreida</taxon>
        <taxon>Ostreoidea</taxon>
        <taxon>Ostreidae</taxon>
        <taxon>Magallana</taxon>
    </lineage>
</organism>
<gene>
    <name evidence="1" type="ORF">CGI_10018026</name>
</gene>
<dbReference type="PANTHER" id="PTHR19143:SF327">
    <property type="entry name" value="FI21813P1-RELATED"/>
    <property type="match status" value="1"/>
</dbReference>
<proteinExistence type="predicted"/>
<dbReference type="InterPro" id="IPR002181">
    <property type="entry name" value="Fibrinogen_a/b/g_C_dom"/>
</dbReference>
<dbReference type="PROSITE" id="PS51406">
    <property type="entry name" value="FIBRINOGEN_C_2"/>
    <property type="match status" value="1"/>
</dbReference>
<sequence length="290" mass="33596">MWTLVVITMVVLGVDAKGIKLYLSDEMKSMLEKSDWHHQDTALSIHGPMTLDIQSSFKLKKGHVFLNMLKSRDNRKYRDCADIKKQRPSSRDGVYTIYPSPGTNKTVFCDMTTDGGGWTVIQRRIDGETNFFRKWKDYKKGFGHAEHEYWLGNDAIHELTKDKKQILRIDLMKFSGERAHAVYSQFFVDNEANKYKMTLGSFNGTKGLGDSLRHSNNAYFNTKDKDNDNDKRNCAEINKTAGWFNAGCFNTNLNGEYRKDSQNNGRELTWYHWGNTWRSLKSAKIMIRPM</sequence>